<dbReference type="Proteomes" id="UP000641386">
    <property type="component" value="Unassembled WGS sequence"/>
</dbReference>
<gene>
    <name evidence="2" type="ORF">GCM10014715_65890</name>
</gene>
<reference evidence="2" key="2">
    <citation type="submission" date="2020-09" db="EMBL/GenBank/DDBJ databases">
        <authorList>
            <person name="Sun Q."/>
            <person name="Ohkuma M."/>
        </authorList>
    </citation>
    <scope>NUCLEOTIDE SEQUENCE</scope>
    <source>
        <strain evidence="2">JCM 3302</strain>
    </source>
</reference>
<keyword evidence="3" id="KW-1185">Reference proteome</keyword>
<sequence length="78" mass="7811">MPLAAVAFLRRAAFSASSGVGGSAGASARRPRGRLAPAARTQFRNVSGFTPRSAATDLIVVSGRDSYNATASALNSGG</sequence>
<dbReference type="AlphaFoldDB" id="A0A919AET0"/>
<protein>
    <submittedName>
        <fullName evidence="2">Uncharacterized protein</fullName>
    </submittedName>
</protein>
<dbReference type="EMBL" id="BNBC01000040">
    <property type="protein sequence ID" value="GHF00543.1"/>
    <property type="molecule type" value="Genomic_DNA"/>
</dbReference>
<accession>A0A919AET0</accession>
<reference evidence="2" key="1">
    <citation type="journal article" date="2014" name="Int. J. Syst. Evol. Microbiol.">
        <title>Complete genome sequence of Corynebacterium casei LMG S-19264T (=DSM 44701T), isolated from a smear-ripened cheese.</title>
        <authorList>
            <consortium name="US DOE Joint Genome Institute (JGI-PGF)"/>
            <person name="Walter F."/>
            <person name="Albersmeier A."/>
            <person name="Kalinowski J."/>
            <person name="Ruckert C."/>
        </authorList>
    </citation>
    <scope>NUCLEOTIDE SEQUENCE</scope>
    <source>
        <strain evidence="2">JCM 3302</strain>
    </source>
</reference>
<proteinExistence type="predicted"/>
<evidence type="ECO:0000256" key="1">
    <source>
        <dbReference type="SAM" id="MobiDB-lite"/>
    </source>
</evidence>
<comment type="caution">
    <text evidence="2">The sequence shown here is derived from an EMBL/GenBank/DDBJ whole genome shotgun (WGS) entry which is preliminary data.</text>
</comment>
<evidence type="ECO:0000313" key="2">
    <source>
        <dbReference type="EMBL" id="GHF00543.1"/>
    </source>
</evidence>
<name>A0A919AET0_9ACTN</name>
<organism evidence="2 3">
    <name type="scientific">Streptomyces spiralis</name>
    <dbReference type="NCBI Taxonomy" id="66376"/>
    <lineage>
        <taxon>Bacteria</taxon>
        <taxon>Bacillati</taxon>
        <taxon>Actinomycetota</taxon>
        <taxon>Actinomycetes</taxon>
        <taxon>Kitasatosporales</taxon>
        <taxon>Streptomycetaceae</taxon>
        <taxon>Streptomyces</taxon>
    </lineage>
</organism>
<feature type="region of interest" description="Disordered" evidence="1">
    <location>
        <begin position="15"/>
        <end position="35"/>
    </location>
</feature>
<evidence type="ECO:0000313" key="3">
    <source>
        <dbReference type="Proteomes" id="UP000641386"/>
    </source>
</evidence>